<dbReference type="EMBL" id="AP017368">
    <property type="protein sequence ID" value="BAV92227.1"/>
    <property type="molecule type" value="Genomic_DNA"/>
</dbReference>
<name>A0A1J1E2W6_9BACT</name>
<dbReference type="OrthoDB" id="5464498at2"/>
<dbReference type="AlphaFoldDB" id="A0A1J1E2W6"/>
<feature type="chain" id="PRO_5009618643" description="Outer membrane homotrimeric porin" evidence="1">
    <location>
        <begin position="36"/>
        <end position="541"/>
    </location>
</feature>
<sequence length="541" mass="58626">MEAKQRSRLKICKKCCLTILLAAGLLLSAAGGAKAVDFQAKGGWLMGFGVNGGLGENSFINKVRNNGGSKTKANTQDTFAAAQRIRLQLDAVASEALSGTVFFEIGDTTWGQNATGGALGADRTSVIELKNAYLDWQIPKTQLRTRMGIQGIALPNTAGGSAIMDADSAGIVASYQFNDNVGLTALWMRPVNGNFAGWTDGADRAQGNNYLDNIDLIALTLPLKVDCVEFTPWVMYGMMGKNVLEGYGDGSYPSRYANANPSSWSTVDGNLAFTLNSLYPGFNAPNGLGSTSKAYGSMFFAGLPLAVAVWDPLNIEIDLNYGYVEAMGRYDVARYGDVADIMRASTRRQGWLAKALIEYKTDWGTPGIFGWYASGDDGDVKNGSERLPTIAGAANFTSFMGDGNLGWVPGAWYDLDLSYAGTWGLGMQLKNMSFVENLTHTFRIAYWNGTNSPSLVKYMSGATAWTQGTGAQDGPYLTTNDGLLEFNLVNSMTIYENLEANLELGYIANMVDDGTWKRNWTGDSYEKQDAWKAQLVFAYRF</sequence>
<evidence type="ECO:0000313" key="2">
    <source>
        <dbReference type="EMBL" id="BAV92227.1"/>
    </source>
</evidence>
<dbReference type="Proteomes" id="UP000242645">
    <property type="component" value="Chromosome"/>
</dbReference>
<protein>
    <recommendedName>
        <fullName evidence="4">Outer membrane homotrimeric porin</fullName>
    </recommendedName>
</protein>
<evidence type="ECO:0008006" key="4">
    <source>
        <dbReference type="Google" id="ProtNLM"/>
    </source>
</evidence>
<feature type="signal peptide" evidence="1">
    <location>
        <begin position="1"/>
        <end position="35"/>
    </location>
</feature>
<keyword evidence="3" id="KW-1185">Reference proteome</keyword>
<reference evidence="2 3" key="1">
    <citation type="journal article" date="2017" name="ISME J.">
        <title>Genome of 'Ca. Desulfovibrio trichonymphae', an H2-oxidizing bacterium in a tripartite symbiotic system within a protist cell in the termite gut.</title>
        <authorList>
            <person name="Kuwahara H."/>
            <person name="Yuki M."/>
            <person name="Izawa K."/>
            <person name="Ohkuma M."/>
            <person name="Hongoh Y."/>
        </authorList>
    </citation>
    <scope>NUCLEOTIDE SEQUENCE [LARGE SCALE GENOMIC DNA]</scope>
    <source>
        <strain evidence="2 3">Rs-N31</strain>
    </source>
</reference>
<dbReference type="InterPro" id="IPR059232">
    <property type="entry name" value="Porin_put"/>
</dbReference>
<dbReference type="RefSeq" id="WP_096399738.1">
    <property type="nucleotide sequence ID" value="NZ_AP017368.1"/>
</dbReference>
<dbReference type="NCBIfam" id="NF033939">
    <property type="entry name" value="DESULF_POR1"/>
    <property type="match status" value="1"/>
</dbReference>
<proteinExistence type="predicted"/>
<dbReference type="KEGG" id="dtr:RSDT_0715"/>
<evidence type="ECO:0000313" key="3">
    <source>
        <dbReference type="Proteomes" id="UP000242645"/>
    </source>
</evidence>
<gene>
    <name evidence="2" type="ORF">RSDT_0715</name>
</gene>
<accession>A0A1J1E2W6</accession>
<keyword evidence="1" id="KW-0732">Signal</keyword>
<evidence type="ECO:0000256" key="1">
    <source>
        <dbReference type="SAM" id="SignalP"/>
    </source>
</evidence>
<organism evidence="2 3">
    <name type="scientific">Candidatus Desulfovibrio trichonymphae</name>
    <dbReference type="NCBI Taxonomy" id="1725232"/>
    <lineage>
        <taxon>Bacteria</taxon>
        <taxon>Pseudomonadati</taxon>
        <taxon>Thermodesulfobacteriota</taxon>
        <taxon>Desulfovibrionia</taxon>
        <taxon>Desulfovibrionales</taxon>
        <taxon>Desulfovibrionaceae</taxon>
        <taxon>Desulfovibrio</taxon>
    </lineage>
</organism>